<dbReference type="PANTHER" id="PTHR47495:SF2">
    <property type="entry name" value="ALDEHYDE DEHYDROGENASE"/>
    <property type="match status" value="1"/>
</dbReference>
<dbReference type="PANTHER" id="PTHR47495">
    <property type="entry name" value="ALDEHYDE DEHYDROGENASE"/>
    <property type="match status" value="1"/>
</dbReference>
<gene>
    <name evidence="2" type="ORF">F0L46_15795</name>
</gene>
<dbReference type="RefSeq" id="WP_149819237.1">
    <property type="nucleotide sequence ID" value="NZ_VUOA01000028.1"/>
</dbReference>
<protein>
    <submittedName>
        <fullName evidence="2">Xanthine dehydrogenase family protein molybdopterin-binding subunit</fullName>
    </submittedName>
</protein>
<reference evidence="2 3" key="2">
    <citation type="submission" date="2019-09" db="EMBL/GenBank/DDBJ databases">
        <authorList>
            <person name="Jin C."/>
        </authorList>
    </citation>
    <scope>NUCLEOTIDE SEQUENCE [LARGE SCALE GENOMIC DNA]</scope>
    <source>
        <strain evidence="2 3">BN140002</strain>
    </source>
</reference>
<name>A0A5B2VB47_9HYPH</name>
<dbReference type="SUPFAM" id="SSF56003">
    <property type="entry name" value="Molybdenum cofactor-binding domain"/>
    <property type="match status" value="2"/>
</dbReference>
<dbReference type="OrthoDB" id="9767994at2"/>
<dbReference type="InterPro" id="IPR019546">
    <property type="entry name" value="TAT_signal_bac_arc"/>
</dbReference>
<dbReference type="PIRSF" id="PIRSF036389">
    <property type="entry name" value="IOR_B"/>
    <property type="match status" value="1"/>
</dbReference>
<sequence length="725" mass="75160">MTLPSPSRRGFLVGAAAVGGALVVGTYMSLGRPGRAVAATPASGPVKPNAFIRIAPDDTVTVLVKHLEMGQGVSTGLATIVAEELDASWAQMRAAPAPADAELYANLAWGPVQGTGGSTSIANSWTQLRLASAAARAMLVAAAAEAWGVPASEIAIAAGVIRHPASGRTGGFGAFAARAAALPVPADMRPKDPAAWVHIGQPRPRLDSSAKTDGTAVYSLDVRRPGMLTAVVAHPPRFGARVRSVDETAARAVPGVVDVVRIPTGVAVLGRDTWSAMRGRDALVVTWDDARAETRSSAALAAEYRALGGRPGAVAASRGDAGAALAKAARVIEAEYDFPYLAHAAIEPLNGTIARNPDGSVEAWGAFQIPTMDQGTIASILDLTPDRVTLHTLPAGGSFGRRASTTSDWIAEAAWILKASGGGAPIHLVWTREDDMRAGHFRPMAHHRVRAGLDAAGRICGWEHRIVAKSLLMGTPFEAMLAGGVDPSTTEGVADTPYAIPDLRVEAHNAREGVPVLWWRSVGHTHTAHVMETMIDELARAAGQDPVAFRLGLLGNAPRSAAALRLAAERAGWGEPLPAGRGRGVAVHASFGSVAAMVAEVTADGPRLRVDRIVAAVDCGVAVNPDVIRAQVEGSVGFALSAVLRNRVTLADGVVQETNFDAYEPTRFREMPRVEVHIVPSGVDPTGIGEPAVPPLAPAIANAAAAATGTRMRSLPLEASARRGA</sequence>
<dbReference type="SMART" id="SM01008">
    <property type="entry name" value="Ald_Xan_dh_C"/>
    <property type="match status" value="1"/>
</dbReference>
<dbReference type="AlphaFoldDB" id="A0A5B2VB47"/>
<feature type="domain" description="Aldehyde oxidase/xanthine dehydrogenase a/b hammerhead" evidence="1">
    <location>
        <begin position="213"/>
        <end position="291"/>
    </location>
</feature>
<reference evidence="2 3" key="1">
    <citation type="submission" date="2019-09" db="EMBL/GenBank/DDBJ databases">
        <title>Salinarimonas rosea gen. nov., sp. nov., a new member of the a-2 subgroup of the Proteobacteria.</title>
        <authorList>
            <person name="Liu J."/>
        </authorList>
    </citation>
    <scope>NUCLEOTIDE SEQUENCE [LARGE SCALE GENOMIC DNA]</scope>
    <source>
        <strain evidence="2 3">BN140002</strain>
    </source>
</reference>
<dbReference type="InterPro" id="IPR037165">
    <property type="entry name" value="AldOxase/xan_DH_Mopterin-bd_sf"/>
</dbReference>
<dbReference type="GO" id="GO:0016491">
    <property type="term" value="F:oxidoreductase activity"/>
    <property type="evidence" value="ECO:0007669"/>
    <property type="project" value="InterPro"/>
</dbReference>
<dbReference type="Pfam" id="PF20256">
    <property type="entry name" value="MoCoBD_2"/>
    <property type="match status" value="2"/>
</dbReference>
<evidence type="ECO:0000259" key="1">
    <source>
        <dbReference type="SMART" id="SM01008"/>
    </source>
</evidence>
<dbReference type="InterPro" id="IPR012368">
    <property type="entry name" value="OxRdtase_Mopterin-bd_su_IorB"/>
</dbReference>
<dbReference type="Gene3D" id="3.90.1170.50">
    <property type="entry name" value="Aldehyde oxidase/xanthine dehydrogenase, a/b hammerhead"/>
    <property type="match status" value="1"/>
</dbReference>
<dbReference type="InterPro" id="IPR052516">
    <property type="entry name" value="N-heterocyclic_Hydroxylase"/>
</dbReference>
<dbReference type="InterPro" id="IPR046867">
    <property type="entry name" value="AldOxase/xan_DH_MoCoBD2"/>
</dbReference>
<dbReference type="Gene3D" id="3.30.365.10">
    <property type="entry name" value="Aldehyde oxidase/xanthine dehydrogenase, molybdopterin binding domain"/>
    <property type="match status" value="5"/>
</dbReference>
<dbReference type="InterPro" id="IPR008274">
    <property type="entry name" value="AldOxase/xan_DH_MoCoBD1"/>
</dbReference>
<proteinExistence type="predicted"/>
<dbReference type="Pfam" id="PF02738">
    <property type="entry name" value="MoCoBD_1"/>
    <property type="match status" value="1"/>
</dbReference>
<keyword evidence="3" id="KW-1185">Reference proteome</keyword>
<dbReference type="EMBL" id="VUOA01000028">
    <property type="protein sequence ID" value="KAA2236174.1"/>
    <property type="molecule type" value="Genomic_DNA"/>
</dbReference>
<dbReference type="PROSITE" id="PS51318">
    <property type="entry name" value="TAT"/>
    <property type="match status" value="1"/>
</dbReference>
<organism evidence="2 3">
    <name type="scientific">Salinarimonas soli</name>
    <dbReference type="NCBI Taxonomy" id="1638099"/>
    <lineage>
        <taxon>Bacteria</taxon>
        <taxon>Pseudomonadati</taxon>
        <taxon>Pseudomonadota</taxon>
        <taxon>Alphaproteobacteria</taxon>
        <taxon>Hyphomicrobiales</taxon>
        <taxon>Salinarimonadaceae</taxon>
        <taxon>Salinarimonas</taxon>
    </lineage>
</organism>
<accession>A0A5B2VB47</accession>
<evidence type="ECO:0000313" key="2">
    <source>
        <dbReference type="EMBL" id="KAA2236174.1"/>
    </source>
</evidence>
<dbReference type="InterPro" id="IPR000674">
    <property type="entry name" value="Ald_Oxase/Xan_DH_a/b"/>
</dbReference>
<dbReference type="Proteomes" id="UP000323142">
    <property type="component" value="Unassembled WGS sequence"/>
</dbReference>
<comment type="caution">
    <text evidence="2">The sequence shown here is derived from an EMBL/GenBank/DDBJ whole genome shotgun (WGS) entry which is preliminary data.</text>
</comment>
<evidence type="ECO:0000313" key="3">
    <source>
        <dbReference type="Proteomes" id="UP000323142"/>
    </source>
</evidence>
<dbReference type="InterPro" id="IPR006311">
    <property type="entry name" value="TAT_signal"/>
</dbReference>
<dbReference type="NCBIfam" id="TIGR01409">
    <property type="entry name" value="TAT_signal_seq"/>
    <property type="match status" value="1"/>
</dbReference>